<dbReference type="FunFam" id="3.30.499.10:FF:000004">
    <property type="entry name" value="Aconitate hydratase, mitochondrial"/>
    <property type="match status" value="1"/>
</dbReference>
<dbReference type="FunFam" id="3.30.499.10:FF:000003">
    <property type="entry name" value="Aconitate hydratase, mitochondrial"/>
    <property type="match status" value="1"/>
</dbReference>
<dbReference type="FunFam" id="3.40.1060.10:FF:000001">
    <property type="entry name" value="Aconitate hydratase, mitochondrial"/>
    <property type="match status" value="1"/>
</dbReference>
<reference evidence="12" key="1">
    <citation type="submission" date="2020-04" db="EMBL/GenBank/DDBJ databases">
        <title>Analysis of mating type loci in Filobasidium floriforme.</title>
        <authorList>
            <person name="Nowrousian M."/>
        </authorList>
    </citation>
    <scope>NUCLEOTIDE SEQUENCE</scope>
    <source>
        <strain evidence="12">CBS 6242</strain>
    </source>
</reference>
<dbReference type="AlphaFoldDB" id="A0A8K0JJ03"/>
<protein>
    <recommendedName>
        <fullName evidence="8">Aconitate hydratase, mitochondrial</fullName>
        <shortName evidence="8">Aconitase</shortName>
        <ecNumber evidence="8">4.2.1.-</ecNumber>
    </recommendedName>
</protein>
<dbReference type="Pfam" id="PF00694">
    <property type="entry name" value="Aconitase_C"/>
    <property type="match status" value="1"/>
</dbReference>
<comment type="similarity">
    <text evidence="8">Belongs to the aconitase/IPM isomerase family.</text>
</comment>
<dbReference type="Gene3D" id="3.30.499.10">
    <property type="entry name" value="Aconitase, domain 3"/>
    <property type="match status" value="2"/>
</dbReference>
<keyword evidence="13" id="KW-1185">Reference proteome</keyword>
<dbReference type="NCBIfam" id="TIGR01340">
    <property type="entry name" value="aconitase_mito"/>
    <property type="match status" value="1"/>
</dbReference>
<dbReference type="GO" id="GO:0005739">
    <property type="term" value="C:mitochondrion"/>
    <property type="evidence" value="ECO:0007669"/>
    <property type="project" value="UniProtKB-SubCell"/>
</dbReference>
<keyword evidence="7 8" id="KW-0456">Lyase</keyword>
<evidence type="ECO:0000256" key="5">
    <source>
        <dbReference type="ARBA" id="ARBA00023014"/>
    </source>
</evidence>
<keyword evidence="6 8" id="KW-0496">Mitochondrion</keyword>
<dbReference type="Gene3D" id="3.40.1060.10">
    <property type="entry name" value="Aconitase, Domain 2"/>
    <property type="match status" value="1"/>
</dbReference>
<feature type="domain" description="Aconitase A/isopropylmalate dehydratase small subunit swivel" evidence="11">
    <location>
        <begin position="604"/>
        <end position="731"/>
    </location>
</feature>
<dbReference type="InterPro" id="IPR000573">
    <property type="entry name" value="AconitaseA/IPMdHydase_ssu_swvl"/>
</dbReference>
<dbReference type="GO" id="GO:0051539">
    <property type="term" value="F:4 iron, 4 sulfur cluster binding"/>
    <property type="evidence" value="ECO:0007669"/>
    <property type="project" value="UniProtKB-UniRule"/>
</dbReference>
<evidence type="ECO:0000256" key="2">
    <source>
        <dbReference type="ARBA" id="ARBA00022723"/>
    </source>
</evidence>
<keyword evidence="4 8" id="KW-0408">Iron</keyword>
<dbReference type="PRINTS" id="PR00415">
    <property type="entry name" value="ACONITASE"/>
</dbReference>
<dbReference type="Gene3D" id="3.20.19.10">
    <property type="entry name" value="Aconitase, domain 4"/>
    <property type="match status" value="1"/>
</dbReference>
<feature type="region of interest" description="Disordered" evidence="9">
    <location>
        <begin position="540"/>
        <end position="572"/>
    </location>
</feature>
<dbReference type="GO" id="GO:0006099">
    <property type="term" value="P:tricarboxylic acid cycle"/>
    <property type="evidence" value="ECO:0007669"/>
    <property type="project" value="InterPro"/>
</dbReference>
<dbReference type="GO" id="GO:0046872">
    <property type="term" value="F:metal ion binding"/>
    <property type="evidence" value="ECO:0007669"/>
    <property type="project" value="UniProtKB-UniRule"/>
</dbReference>
<keyword evidence="3 8" id="KW-0809">Transit peptide</keyword>
<dbReference type="GO" id="GO:0003994">
    <property type="term" value="F:aconitate hydratase activity"/>
    <property type="evidence" value="ECO:0007669"/>
    <property type="project" value="InterPro"/>
</dbReference>
<dbReference type="Proteomes" id="UP000812966">
    <property type="component" value="Unassembled WGS sequence"/>
</dbReference>
<dbReference type="EC" id="4.2.1.-" evidence="8"/>
<dbReference type="InterPro" id="IPR006248">
    <property type="entry name" value="Aconitase_mito-like"/>
</dbReference>
<comment type="caution">
    <text evidence="12">The sequence shown here is derived from an EMBL/GenBank/DDBJ whole genome shotgun (WGS) entry which is preliminary data.</text>
</comment>
<evidence type="ECO:0000313" key="12">
    <source>
        <dbReference type="EMBL" id="KAG7531471.1"/>
    </source>
</evidence>
<evidence type="ECO:0000256" key="8">
    <source>
        <dbReference type="RuleBase" id="RU362107"/>
    </source>
</evidence>
<proteinExistence type="inferred from homology"/>
<dbReference type="PANTHER" id="PTHR43160:SF2">
    <property type="entry name" value="HOMOCITRATE DEHYDRATASE, MITOCHONDRIAL"/>
    <property type="match status" value="1"/>
</dbReference>
<name>A0A8K0JJ03_9TREE</name>
<dbReference type="InterPro" id="IPR015931">
    <property type="entry name" value="Acnase/IPM_dHydase_lsu_aba_1/3"/>
</dbReference>
<evidence type="ECO:0000256" key="3">
    <source>
        <dbReference type="ARBA" id="ARBA00022946"/>
    </source>
</evidence>
<evidence type="ECO:0000256" key="9">
    <source>
        <dbReference type="SAM" id="MobiDB-lite"/>
    </source>
</evidence>
<evidence type="ECO:0000256" key="4">
    <source>
        <dbReference type="ARBA" id="ARBA00023004"/>
    </source>
</evidence>
<keyword evidence="2 8" id="KW-0479">Metal-binding</keyword>
<gene>
    <name evidence="12" type="ORF">FFLO_04331</name>
</gene>
<dbReference type="PROSITE" id="PS00450">
    <property type="entry name" value="ACONITASE_1"/>
    <property type="match status" value="1"/>
</dbReference>
<dbReference type="SUPFAM" id="SSF53732">
    <property type="entry name" value="Aconitase iron-sulfur domain"/>
    <property type="match status" value="1"/>
</dbReference>
<feature type="domain" description="Aconitase/3-isopropylmalate dehydratase large subunit alpha/beta/alpha" evidence="10">
    <location>
        <begin position="78"/>
        <end position="521"/>
    </location>
</feature>
<comment type="subcellular location">
    <subcellularLocation>
        <location evidence="1 8">Mitochondrion</location>
    </subcellularLocation>
</comment>
<dbReference type="InterPro" id="IPR018136">
    <property type="entry name" value="Aconitase_4Fe-4S_BS"/>
</dbReference>
<dbReference type="InterPro" id="IPR015932">
    <property type="entry name" value="Aconitase_dom2"/>
</dbReference>
<dbReference type="InterPro" id="IPR015928">
    <property type="entry name" value="Aconitase/3IPM_dehydase_swvl"/>
</dbReference>
<dbReference type="PANTHER" id="PTHR43160">
    <property type="entry name" value="ACONITATE HYDRATASE B"/>
    <property type="match status" value="1"/>
</dbReference>
<keyword evidence="5 8" id="KW-0411">Iron-sulfur</keyword>
<dbReference type="InterPro" id="IPR050926">
    <property type="entry name" value="Aconitase/IPM_isomerase"/>
</dbReference>
<dbReference type="InterPro" id="IPR001030">
    <property type="entry name" value="Acoase/IPM_deHydtase_lsu_aba"/>
</dbReference>
<dbReference type="GO" id="GO:0005829">
    <property type="term" value="C:cytosol"/>
    <property type="evidence" value="ECO:0007669"/>
    <property type="project" value="TreeGrafter"/>
</dbReference>
<evidence type="ECO:0000259" key="10">
    <source>
        <dbReference type="Pfam" id="PF00330"/>
    </source>
</evidence>
<dbReference type="EMBL" id="JABELV010000090">
    <property type="protein sequence ID" value="KAG7531471.1"/>
    <property type="molecule type" value="Genomic_DNA"/>
</dbReference>
<dbReference type="PROSITE" id="PS01244">
    <property type="entry name" value="ACONITASE_2"/>
    <property type="match status" value="1"/>
</dbReference>
<evidence type="ECO:0000256" key="6">
    <source>
        <dbReference type="ARBA" id="ARBA00023128"/>
    </source>
</evidence>
<evidence type="ECO:0000256" key="7">
    <source>
        <dbReference type="ARBA" id="ARBA00023239"/>
    </source>
</evidence>
<dbReference type="SUPFAM" id="SSF52016">
    <property type="entry name" value="LeuD/IlvD-like"/>
    <property type="match status" value="1"/>
</dbReference>
<comment type="cofactor">
    <cofactor evidence="8">
        <name>[4Fe-4S] cluster</name>
        <dbReference type="ChEBI" id="CHEBI:49883"/>
    </cofactor>
    <text evidence="8">Binds 1 [4Fe-4S] cluster per subunit.</text>
</comment>
<accession>A0A8K0JJ03</accession>
<dbReference type="InterPro" id="IPR036008">
    <property type="entry name" value="Aconitase_4Fe-4S_dom"/>
</dbReference>
<dbReference type="NCBIfam" id="NF005558">
    <property type="entry name" value="PRK07229.1"/>
    <property type="match status" value="1"/>
</dbReference>
<dbReference type="FunFam" id="3.20.19.10:FF:000002">
    <property type="entry name" value="Aconitate hydratase, mitochondrial"/>
    <property type="match status" value="1"/>
</dbReference>
<evidence type="ECO:0000313" key="13">
    <source>
        <dbReference type="Proteomes" id="UP000812966"/>
    </source>
</evidence>
<evidence type="ECO:0000256" key="1">
    <source>
        <dbReference type="ARBA" id="ARBA00004173"/>
    </source>
</evidence>
<organism evidence="12 13">
    <name type="scientific">Filobasidium floriforme</name>
    <dbReference type="NCBI Taxonomy" id="5210"/>
    <lineage>
        <taxon>Eukaryota</taxon>
        <taxon>Fungi</taxon>
        <taxon>Dikarya</taxon>
        <taxon>Basidiomycota</taxon>
        <taxon>Agaricomycotina</taxon>
        <taxon>Tremellomycetes</taxon>
        <taxon>Filobasidiales</taxon>
        <taxon>Filobasidiaceae</taxon>
        <taxon>Filobasidium</taxon>
    </lineage>
</organism>
<dbReference type="Pfam" id="PF00330">
    <property type="entry name" value="Aconitase"/>
    <property type="match status" value="1"/>
</dbReference>
<evidence type="ECO:0000259" key="11">
    <source>
        <dbReference type="Pfam" id="PF00694"/>
    </source>
</evidence>
<sequence>MASRLASRSRALPRSSASSTLSFGRRSLATHASLPRQYDALQEKDCSSITPPYSKLLDTLDKVREVLPRNSKLTLAEKILYAHLRNPEECLAGSKGLADVRGQRYLKLRPDRVAMQDASAQMALLQFMTCGLPTCAVPTSIHCDHLIRAETGAEADLTRSINQNKEVFDFLESASQKYGIEFWRPGSGIIHSIVLENYSAPGLLMLGTDSHTPNASGLGGLAIGVGGADAVDAMADIPWSLKAPQVLGVKLTGQLSGWATPKDLILHLAGKLTVRGGTGRIIEYFGPGVENQSCTGLATIANMGAEVGATTSAFPYTASMKSYLEATGRAPVARAADYAAAQGYLAADEGAEYDQVIEINLSELEPHLNGPFTPDLATPLSKFKDFVKENGWKDDLTSALIGSCTNSSYEDMTRVASIAEQAKAAGLQSKVPFLVTPGSELIRATIERDGLQETLEGVGATVLANACGPCIGQWNRNEKLGEENAILTSFNRNFKARNDGNLKTMNFLTSPEIVTAMSFAGNLSFNPMTDSLDTPNGPFKFSPPSGQRVPDKGFTPGDLSFSPSPNPAPVPETEIAISPDSQRLEILEPFGSAFSNGQRELPKMKCLMRVRGKCTTDHISAAGPWLKFKGHLSNISENTLITAVNDEGGEVNVAFDAEGKDTIPNIMKRQKAAGQPWMLVVDQNYGEGSAREHAALQPRFYGGAMIVARSFARIHETNLKKQGILPLWFANEADYSKISAMDDVETVGLANILKGDLNAQVTLRVTKSSGETVEIPTKHTLSSDQVDWIASGSALNSIRAKFAN</sequence>